<accession>A0A2M8L6H3</accession>
<dbReference type="EMBL" id="PFEL01000006">
    <property type="protein sequence ID" value="PJE69378.1"/>
    <property type="molecule type" value="Genomic_DNA"/>
</dbReference>
<comment type="caution">
    <text evidence="1">The sequence shown here is derived from an EMBL/GenBank/DDBJ whole genome shotgun (WGS) entry which is preliminary data.</text>
</comment>
<feature type="non-terminal residue" evidence="1">
    <location>
        <position position="88"/>
    </location>
</feature>
<evidence type="ECO:0000313" key="1">
    <source>
        <dbReference type="EMBL" id="PJE69378.1"/>
    </source>
</evidence>
<protein>
    <submittedName>
        <fullName evidence="1">Uncharacterized protein</fullName>
    </submittedName>
</protein>
<dbReference type="AlphaFoldDB" id="A0A2M8L6H3"/>
<evidence type="ECO:0000313" key="2">
    <source>
        <dbReference type="Proteomes" id="UP000229500"/>
    </source>
</evidence>
<proteinExistence type="predicted"/>
<gene>
    <name evidence="1" type="ORF">COU96_00070</name>
</gene>
<sequence>MKIIDINGEERDCVKVYPDPKFAGYMKVEFASKNRVGYTHSEWYPIADFIKNNPKLKNLTTKAIKVVNDDLGVVTGAKPISLTDKSKR</sequence>
<name>A0A2M8L6H3_9BACT</name>
<dbReference type="Proteomes" id="UP000229500">
    <property type="component" value="Unassembled WGS sequence"/>
</dbReference>
<reference evidence="2" key="1">
    <citation type="submission" date="2017-09" db="EMBL/GenBank/DDBJ databases">
        <title>Depth-based differentiation of microbial function through sediment-hosted aquifers and enrichment of novel symbionts in the deep terrestrial subsurface.</title>
        <authorList>
            <person name="Probst A.J."/>
            <person name="Ladd B."/>
            <person name="Jarett J.K."/>
            <person name="Geller-Mcgrath D.E."/>
            <person name="Sieber C.M.K."/>
            <person name="Emerson J.B."/>
            <person name="Anantharaman K."/>
            <person name="Thomas B.C."/>
            <person name="Malmstrom R."/>
            <person name="Stieglmeier M."/>
            <person name="Klingl A."/>
            <person name="Woyke T."/>
            <person name="Ryan C.M."/>
            <person name="Banfield J.F."/>
        </authorList>
    </citation>
    <scope>NUCLEOTIDE SEQUENCE [LARGE SCALE GENOMIC DNA]</scope>
</reference>
<organism evidence="1 2">
    <name type="scientific">Candidatus Shapirobacteria bacterium CG10_big_fil_rev_8_21_14_0_10_38_14</name>
    <dbReference type="NCBI Taxonomy" id="1974483"/>
    <lineage>
        <taxon>Bacteria</taxon>
        <taxon>Candidatus Shapironibacteriota</taxon>
    </lineage>
</organism>